<dbReference type="RefSeq" id="WP_345188433.1">
    <property type="nucleotide sequence ID" value="NZ_BAABGP010000022.1"/>
</dbReference>
<keyword evidence="2" id="KW-1133">Transmembrane helix</keyword>
<dbReference type="EMBL" id="BAABGP010000022">
    <property type="protein sequence ID" value="GAA4490191.1"/>
    <property type="molecule type" value="Genomic_DNA"/>
</dbReference>
<keyword evidence="2" id="KW-0472">Membrane</keyword>
<dbReference type="Proteomes" id="UP001500731">
    <property type="component" value="Unassembled WGS sequence"/>
</dbReference>
<protein>
    <submittedName>
        <fullName evidence="3">Uncharacterized protein</fullName>
    </submittedName>
</protein>
<feature type="region of interest" description="Disordered" evidence="1">
    <location>
        <begin position="306"/>
        <end position="369"/>
    </location>
</feature>
<evidence type="ECO:0000256" key="2">
    <source>
        <dbReference type="SAM" id="Phobius"/>
    </source>
</evidence>
<proteinExistence type="predicted"/>
<sequence length="369" mass="39192">MNDTTLPTDERIHAFADAVRAELADLPVEDIDDLIEGLVGDLTDQAEDHGGEIELGDPAAYAQELRTAAGLPERGPVTTTKVPWHERLAAQSGRSVGRIRSSAFGSWVLDLLIALRPVWWILRGLALAALIAIPAGLGPRTIAGYGGFPAQVLVWAIVLAIVLVSVQWGRGRWLPRNALRHVRTIASVLALLFLPALFGYATSSISAQAYGNPGYRTPPTPGLALDGNRVVNLFVYDKDGSLIPGAQIYTNRGTPLNLMGRYGEQFDSAAAFWGPGDSGTTTLPFRDAQERPVWNVYPLQLGRIDDATGQLDPSTTLTPQPPFLRAPDRALTATPAPTPGSTMSPAPTPAPTPVPSPSPVPTPTSTPAG</sequence>
<evidence type="ECO:0000256" key="1">
    <source>
        <dbReference type="SAM" id="MobiDB-lite"/>
    </source>
</evidence>
<feature type="transmembrane region" description="Helical" evidence="2">
    <location>
        <begin position="118"/>
        <end position="137"/>
    </location>
</feature>
<feature type="transmembrane region" description="Helical" evidence="2">
    <location>
        <begin position="181"/>
        <end position="201"/>
    </location>
</feature>
<feature type="compositionally biased region" description="Low complexity" evidence="1">
    <location>
        <begin position="332"/>
        <end position="345"/>
    </location>
</feature>
<keyword evidence="4" id="KW-1185">Reference proteome</keyword>
<evidence type="ECO:0000313" key="4">
    <source>
        <dbReference type="Proteomes" id="UP001500731"/>
    </source>
</evidence>
<keyword evidence="2" id="KW-0812">Transmembrane</keyword>
<gene>
    <name evidence="3" type="ORF">GCM10023171_32310</name>
</gene>
<accession>A0ABP8PRJ3</accession>
<feature type="compositionally biased region" description="Pro residues" evidence="1">
    <location>
        <begin position="346"/>
        <end position="369"/>
    </location>
</feature>
<evidence type="ECO:0000313" key="3">
    <source>
        <dbReference type="EMBL" id="GAA4490191.1"/>
    </source>
</evidence>
<name>A0ABP8PRJ3_9MICO</name>
<reference evidence="4" key="1">
    <citation type="journal article" date="2019" name="Int. J. Syst. Evol. Microbiol.">
        <title>The Global Catalogue of Microorganisms (GCM) 10K type strain sequencing project: providing services to taxonomists for standard genome sequencing and annotation.</title>
        <authorList>
            <consortium name="The Broad Institute Genomics Platform"/>
            <consortium name="The Broad Institute Genome Sequencing Center for Infectious Disease"/>
            <person name="Wu L."/>
            <person name="Ma J."/>
        </authorList>
    </citation>
    <scope>NUCLEOTIDE SEQUENCE [LARGE SCALE GENOMIC DNA]</scope>
    <source>
        <strain evidence="4">JCM 17839</strain>
    </source>
</reference>
<comment type="caution">
    <text evidence="3">The sequence shown here is derived from an EMBL/GenBank/DDBJ whole genome shotgun (WGS) entry which is preliminary data.</text>
</comment>
<feature type="transmembrane region" description="Helical" evidence="2">
    <location>
        <begin position="149"/>
        <end position="169"/>
    </location>
</feature>
<organism evidence="3 4">
    <name type="scientific">Microbacterium panaciterrae</name>
    <dbReference type="NCBI Taxonomy" id="985759"/>
    <lineage>
        <taxon>Bacteria</taxon>
        <taxon>Bacillati</taxon>
        <taxon>Actinomycetota</taxon>
        <taxon>Actinomycetes</taxon>
        <taxon>Micrococcales</taxon>
        <taxon>Microbacteriaceae</taxon>
        <taxon>Microbacterium</taxon>
    </lineage>
</organism>